<dbReference type="SUPFAM" id="SSF57625">
    <property type="entry name" value="Invertebrate chitin-binding proteins"/>
    <property type="match status" value="5"/>
</dbReference>
<feature type="signal peptide" evidence="1">
    <location>
        <begin position="1"/>
        <end position="21"/>
    </location>
</feature>
<dbReference type="GO" id="GO:0006508">
    <property type="term" value="P:proteolysis"/>
    <property type="evidence" value="ECO:0000255"/>
    <property type="project" value="FlyBase"/>
</dbReference>
<dbReference type="SMART" id="SM00494">
    <property type="entry name" value="ChtBD2"/>
    <property type="match status" value="5"/>
</dbReference>
<dbReference type="Bgee" id="FBgn0023479">
    <property type="expression patterns" value="Expressed in capitellum (Drosophila) and 72 other cell types or tissues"/>
</dbReference>
<evidence type="ECO:0000259" key="2">
    <source>
        <dbReference type="PROSITE" id="PS50940"/>
    </source>
</evidence>
<dbReference type="PeptideAtlas" id="Q8T0I5"/>
<dbReference type="AlphaFoldDB" id="Q8T0I5"/>
<dbReference type="FlyBase" id="FBgn0023479">
    <property type="gene designation" value="teq"/>
</dbReference>
<feature type="chain" id="PRO_5004313652" evidence="1">
    <location>
        <begin position="22"/>
        <end position="437"/>
    </location>
</feature>
<dbReference type="GO" id="GO:0008061">
    <property type="term" value="F:chitin binding"/>
    <property type="evidence" value="ECO:0007669"/>
    <property type="project" value="InterPro"/>
</dbReference>
<accession>Q8T0I5</accession>
<dbReference type="VEuPathDB" id="VectorBase:FBgn0023479"/>
<dbReference type="AGR" id="FB:FBgn0023479"/>
<sequence>MDCNRILRIAASFLTAPMVKLLLWTAHQELLLVQHHWYVCTRIWPNADRELEQYEMIPPAPVRMSDLNTKILTNTRLGYPALPFDDLGCPPGTRGLRPHPHDVHKYLRCGIGVKPQVEQCPRGHIFDGSSSVCVYSDSPRTSSSSFTSAEIQVNYLLCPVGAVGQFVHPFDQTKFLSCKDGKSAVQNCQPNYVFSISRRYCQLKAQLAFTDYVTLIISEISYEYSLILNACPGNINGIFLYPYDAKKYVQCSSGGRMSILSCGPQMAFSVSQRSCLPSHQVHISDRVQFWQEVQVQTTYTSQDLRGNVQSQLSSLRSCPPNVQKNYPYPFHAGHYVRCQYGALEIICCPTGQLYSLSQRQCVPRSLLSAHDYLDYSYISAELSTEFMVDRSTLSCPPQAQGLYLHPFDCTKYVRCWNQQTFIESCVVCAYAILRTIK</sequence>
<dbReference type="GO" id="GO:0004252">
    <property type="term" value="F:serine-type endopeptidase activity"/>
    <property type="evidence" value="ECO:0000255"/>
    <property type="project" value="FlyBase"/>
</dbReference>
<dbReference type="EMBL" id="AY069235">
    <property type="protein sequence ID" value="AAL39380.1"/>
    <property type="molecule type" value="mRNA"/>
</dbReference>
<dbReference type="Pfam" id="PF01607">
    <property type="entry name" value="CBM_14"/>
    <property type="match status" value="3"/>
</dbReference>
<dbReference type="InterPro" id="IPR002557">
    <property type="entry name" value="Chitin-bd_dom"/>
</dbReference>
<reference evidence="3" key="1">
    <citation type="submission" date="2001-12" db="EMBL/GenBank/DDBJ databases">
        <authorList>
            <person name="Stapleton M."/>
            <person name="Brokstein P."/>
            <person name="Hong L."/>
            <person name="Agbayani A."/>
            <person name="Carlson J."/>
            <person name="Champe M."/>
            <person name="Chavez C."/>
            <person name="Dorsett V."/>
            <person name="Farfan D."/>
            <person name="Frise E."/>
            <person name="George R."/>
            <person name="Gonzalez M."/>
            <person name="Guarin H."/>
            <person name="Li P."/>
            <person name="Liao G."/>
            <person name="Miranda A."/>
            <person name="Mungall C.J."/>
            <person name="Nunoo J."/>
            <person name="Pacleb J."/>
            <person name="Paragas V."/>
            <person name="Park S."/>
            <person name="Phouanenavong S."/>
            <person name="Wan K."/>
            <person name="Yu C."/>
            <person name="Lewis S.E."/>
            <person name="Rubin G.M."/>
            <person name="Celniker S."/>
        </authorList>
    </citation>
    <scope>NUCLEOTIDE SEQUENCE</scope>
    <source>
        <strain evidence="3">Berkeley</strain>
    </source>
</reference>
<dbReference type="FunFam" id="2.170.140.10:FF:000003">
    <property type="entry name" value="Tequila, isoform D"/>
    <property type="match status" value="2"/>
</dbReference>
<organism evidence="3">
    <name type="scientific">Drosophila melanogaster</name>
    <name type="common">Fruit fly</name>
    <dbReference type="NCBI Taxonomy" id="7227"/>
    <lineage>
        <taxon>Eukaryota</taxon>
        <taxon>Metazoa</taxon>
        <taxon>Ecdysozoa</taxon>
        <taxon>Arthropoda</taxon>
        <taxon>Hexapoda</taxon>
        <taxon>Insecta</taxon>
        <taxon>Pterygota</taxon>
        <taxon>Neoptera</taxon>
        <taxon>Endopterygota</taxon>
        <taxon>Diptera</taxon>
        <taxon>Brachycera</taxon>
        <taxon>Muscomorpha</taxon>
        <taxon>Ephydroidea</taxon>
        <taxon>Drosophilidae</taxon>
        <taxon>Drosophila</taxon>
        <taxon>Sophophora</taxon>
    </lineage>
</organism>
<dbReference type="OrthoDB" id="6020543at2759"/>
<dbReference type="CAZy" id="CBM14">
    <property type="family name" value="Carbohydrate-Binding Module Family 14"/>
</dbReference>
<feature type="domain" description="Chitin-binding type-2" evidence="2">
    <location>
        <begin position="228"/>
        <end position="285"/>
    </location>
</feature>
<feature type="domain" description="Chitin-binding type-2" evidence="2">
    <location>
        <begin position="86"/>
        <end position="143"/>
    </location>
</feature>
<dbReference type="PANTHER" id="PTHR24258:SF128">
    <property type="entry name" value="TEQUILA, ISOFORM G"/>
    <property type="match status" value="1"/>
</dbReference>
<dbReference type="GO" id="GO:0005576">
    <property type="term" value="C:extracellular region"/>
    <property type="evidence" value="ECO:0007669"/>
    <property type="project" value="InterPro"/>
</dbReference>
<dbReference type="ExpressionAtlas" id="Q8T0I5">
    <property type="expression patterns" value="baseline and differential"/>
</dbReference>
<dbReference type="InterPro" id="IPR036508">
    <property type="entry name" value="Chitin-bd_dom_sf"/>
</dbReference>
<dbReference type="PROSITE" id="PS50940">
    <property type="entry name" value="CHIT_BIND_II"/>
    <property type="match status" value="2"/>
</dbReference>
<evidence type="ECO:0000313" key="3">
    <source>
        <dbReference type="EMBL" id="AAL39380.1"/>
    </source>
</evidence>
<name>Q8T0I5_DROME</name>
<dbReference type="GO" id="GO:0007616">
    <property type="term" value="P:long-term memory"/>
    <property type="evidence" value="ECO:0000315"/>
    <property type="project" value="FlyBase"/>
</dbReference>
<keyword evidence="1" id="KW-0732">Signal</keyword>
<protein>
    <submittedName>
        <fullName evidence="3">GH28017p</fullName>
    </submittedName>
</protein>
<dbReference type="PANTHER" id="PTHR24258">
    <property type="entry name" value="SERINE PROTEASE-RELATED"/>
    <property type="match status" value="1"/>
</dbReference>
<gene>
    <name evidence="4" type="primary">teq</name>
    <name evidence="3" type="synonym">Tequila</name>
    <name evidence="4" type="ORF">CG4821</name>
</gene>
<proteinExistence type="evidence at transcript level"/>
<evidence type="ECO:0000313" key="4">
    <source>
        <dbReference type="FlyBase" id="FBgn0023479"/>
    </source>
</evidence>
<evidence type="ECO:0000256" key="1">
    <source>
        <dbReference type="SAM" id="SignalP"/>
    </source>
</evidence>
<dbReference type="Gene3D" id="2.170.140.10">
    <property type="entry name" value="Chitin binding domain"/>
    <property type="match status" value="3"/>
</dbReference>
<dbReference type="GO" id="GO:0007614">
    <property type="term" value="P:short-term memory"/>
    <property type="evidence" value="ECO:0000314"/>
    <property type="project" value="FlyBase"/>
</dbReference>